<protein>
    <submittedName>
        <fullName evidence="6">Non-ribosomal peptide synthetase component F/acyl carrier protein</fullName>
    </submittedName>
</protein>
<dbReference type="InterPro" id="IPR020806">
    <property type="entry name" value="PKS_PP-bd"/>
</dbReference>
<dbReference type="SUPFAM" id="SSF52777">
    <property type="entry name" value="CoA-dependent acyltransferases"/>
    <property type="match status" value="2"/>
</dbReference>
<dbReference type="AlphaFoldDB" id="A0A7X0I9G9"/>
<dbReference type="PANTHER" id="PTHR45527">
    <property type="entry name" value="NONRIBOSOMAL PEPTIDE SYNTHETASE"/>
    <property type="match status" value="1"/>
</dbReference>
<dbReference type="Gene3D" id="3.40.50.980">
    <property type="match status" value="1"/>
</dbReference>
<comment type="caution">
    <text evidence="6">The sequence shown here is derived from an EMBL/GenBank/DDBJ whole genome shotgun (WGS) entry which is preliminary data.</text>
</comment>
<dbReference type="Gene3D" id="3.30.300.30">
    <property type="match status" value="1"/>
</dbReference>
<dbReference type="GO" id="GO:0009366">
    <property type="term" value="C:enterobactin synthetase complex"/>
    <property type="evidence" value="ECO:0007669"/>
    <property type="project" value="TreeGrafter"/>
</dbReference>
<dbReference type="FunFam" id="1.10.1200.10:FF:000016">
    <property type="entry name" value="Non-ribosomal peptide synthase"/>
    <property type="match status" value="1"/>
</dbReference>
<dbReference type="EMBL" id="JACHIU010000001">
    <property type="protein sequence ID" value="MBB6470920.1"/>
    <property type="molecule type" value="Genomic_DNA"/>
</dbReference>
<dbReference type="Pfam" id="PF00668">
    <property type="entry name" value="Condensation"/>
    <property type="match status" value="1"/>
</dbReference>
<evidence type="ECO:0000256" key="3">
    <source>
        <dbReference type="ARBA" id="ARBA00022553"/>
    </source>
</evidence>
<dbReference type="SUPFAM" id="SSF47336">
    <property type="entry name" value="ACP-like"/>
    <property type="match status" value="2"/>
</dbReference>
<name>A0A7X0I9G9_9ACTN</name>
<dbReference type="Pfam" id="PF00501">
    <property type="entry name" value="AMP-binding"/>
    <property type="match status" value="1"/>
</dbReference>
<dbReference type="InterPro" id="IPR045851">
    <property type="entry name" value="AMP-bd_C_sf"/>
</dbReference>
<dbReference type="Gene3D" id="3.30.559.10">
    <property type="entry name" value="Chloramphenicol acetyltransferase-like domain"/>
    <property type="match status" value="1"/>
</dbReference>
<dbReference type="GO" id="GO:0072330">
    <property type="term" value="P:monocarboxylic acid biosynthetic process"/>
    <property type="evidence" value="ECO:0007669"/>
    <property type="project" value="UniProtKB-ARBA"/>
</dbReference>
<dbReference type="InterPro" id="IPR000873">
    <property type="entry name" value="AMP-dep_synth/lig_dom"/>
</dbReference>
<dbReference type="InterPro" id="IPR042099">
    <property type="entry name" value="ANL_N_sf"/>
</dbReference>
<dbReference type="SMART" id="SM00823">
    <property type="entry name" value="PKS_PP"/>
    <property type="match status" value="1"/>
</dbReference>
<dbReference type="GO" id="GO:0031177">
    <property type="term" value="F:phosphopantetheine binding"/>
    <property type="evidence" value="ECO:0007669"/>
    <property type="project" value="InterPro"/>
</dbReference>
<dbReference type="InterPro" id="IPR036736">
    <property type="entry name" value="ACP-like_sf"/>
</dbReference>
<feature type="region of interest" description="Disordered" evidence="4">
    <location>
        <begin position="553"/>
        <end position="579"/>
    </location>
</feature>
<evidence type="ECO:0000256" key="1">
    <source>
        <dbReference type="ARBA" id="ARBA00001957"/>
    </source>
</evidence>
<dbReference type="InterPro" id="IPR029058">
    <property type="entry name" value="AB_hydrolase_fold"/>
</dbReference>
<dbReference type="InterPro" id="IPR023213">
    <property type="entry name" value="CAT-like_dom_sf"/>
</dbReference>
<dbReference type="InterPro" id="IPR001242">
    <property type="entry name" value="Condensation_dom"/>
</dbReference>
<dbReference type="GO" id="GO:0047527">
    <property type="term" value="F:2,3-dihydroxybenzoate-serine ligase activity"/>
    <property type="evidence" value="ECO:0007669"/>
    <property type="project" value="TreeGrafter"/>
</dbReference>
<proteinExistence type="predicted"/>
<evidence type="ECO:0000259" key="5">
    <source>
        <dbReference type="PROSITE" id="PS50075"/>
    </source>
</evidence>
<evidence type="ECO:0000256" key="2">
    <source>
        <dbReference type="ARBA" id="ARBA00022450"/>
    </source>
</evidence>
<dbReference type="PROSITE" id="PS50075">
    <property type="entry name" value="CARRIER"/>
    <property type="match status" value="1"/>
</dbReference>
<keyword evidence="2" id="KW-0596">Phosphopantetheine</keyword>
<dbReference type="Gene3D" id="3.40.50.1820">
    <property type="entry name" value="alpha/beta hydrolase"/>
    <property type="match status" value="2"/>
</dbReference>
<dbReference type="Proteomes" id="UP000555564">
    <property type="component" value="Unassembled WGS sequence"/>
</dbReference>
<dbReference type="GO" id="GO:0009239">
    <property type="term" value="P:enterobactin biosynthetic process"/>
    <property type="evidence" value="ECO:0007669"/>
    <property type="project" value="TreeGrafter"/>
</dbReference>
<keyword evidence="7" id="KW-1185">Reference proteome</keyword>
<accession>A0A7X0I9G9</accession>
<dbReference type="GO" id="GO:0005829">
    <property type="term" value="C:cytosol"/>
    <property type="evidence" value="ECO:0007669"/>
    <property type="project" value="TreeGrafter"/>
</dbReference>
<dbReference type="GO" id="GO:0043041">
    <property type="term" value="P:amino acid activation for nonribosomal peptide biosynthetic process"/>
    <property type="evidence" value="ECO:0007669"/>
    <property type="project" value="TreeGrafter"/>
</dbReference>
<dbReference type="PANTHER" id="PTHR45527:SF1">
    <property type="entry name" value="FATTY ACID SYNTHASE"/>
    <property type="match status" value="1"/>
</dbReference>
<sequence>MARPTLETSSSAGHDDATSHDSPGALRPLPPRTPYEDAIVGILGDVLGCSGIDVNDRLLTLGDVSQVPRVVAQIRKTIGVDVPVADYVESGTVSGLASVVAAKSRATRSAVRPQAMGPRPDDARPVLSFDQQRLWMENQLLPGSIYNVHGRRRITGKLDVAVFEASVRTIIARHETLRTRFPAGEGEPVQLVDDDHAAWRIRTVDLTGDDAADQAARRLLDEELTTPFDLTTGPLIRCVLIRLGEEEHVLGVTMHHIVSDAWSIGLFIRELTALYEAGGDPGRAGLSPLPVQYRDYAVWQRGWLTGDALENQVGHWREHLKDAPRFLALPTVQRRTNAMRAEAGQVMAELPPQETAALHELCKSHGVTLFMVLYAALATVFSRWSGQSDLVIGVAVAGRNNRATDRLIGFFVNMLPLRVDLSDNPPFAVLLERVRRVALDGYAHAEAPMDELVRDLNITRDPRRTPLFEVVLNVVGSPEAEDVTSLTIEPMETPSLFSRYDLTLTAQESEGTLRFKLDFPADRCDAPTGLTVLRQLRTLLRAAAADPGARLLDVPAEEPDPAAQAEPSPRPAPHLSAARHGDDLAAVEDGTGRWSYRWLASAAGRVAEELTRRGVTADDRVGLVRRPTAGFVAVLTGAARAGVTCTVIETDDPALTSGLGITTVLDANPAGVPATGTIDLSPLLGTDGPADSGAVDPATVDAADPGAGDDAPGDWAVERFGLGRDDRFVVLSSRPGHLMSAVCSAFGAGGTLVIPDRGFGDDIAALTAWLRDNGVTVAYLDPPILRAISARPEASLPGLRCVFVDNDGELLPHDVEAIRRTAPGCRFAAVYRVTADGRPLACHEAPADLDVRDAPLRVPLGPPVPGMGVELRRVSGQAAATGELAEIWHGGERTGDLGRRWPGGSLEFAGRSSGAADFVETVSVLRDVPGVVDAIVVEQAAGGVTALTGYVAGPDTGTDVMSIHSFLKARLPEHLVPGHLFVLGALPRTPWGAYDLRALPRPTGDTADGDDYAAPRTPMEQQLADILQDLLGIERVGVYDSFFELGGFSMLATRLIVRVRDAFRVQLAVRDVFESPTVDELARLIVRTQVEEAGIDDLEALLAEVERT</sequence>
<evidence type="ECO:0000313" key="7">
    <source>
        <dbReference type="Proteomes" id="UP000555564"/>
    </source>
</evidence>
<reference evidence="6 7" key="1">
    <citation type="submission" date="2020-08" db="EMBL/GenBank/DDBJ databases">
        <title>Sequencing the genomes of 1000 actinobacteria strains.</title>
        <authorList>
            <person name="Klenk H.-P."/>
        </authorList>
    </citation>
    <scope>NUCLEOTIDE SEQUENCE [LARGE SCALE GENOMIC DNA]</scope>
    <source>
        <strain evidence="6 7">DSM 44936</strain>
    </source>
</reference>
<dbReference type="SUPFAM" id="SSF56801">
    <property type="entry name" value="Acetyl-CoA synthetase-like"/>
    <property type="match status" value="1"/>
</dbReference>
<dbReference type="Gene3D" id="3.40.50.12780">
    <property type="entry name" value="N-terminal domain of ligase-like"/>
    <property type="match status" value="1"/>
</dbReference>
<organism evidence="6 7">
    <name type="scientific">Sphaerisporangium rubeum</name>
    <dbReference type="NCBI Taxonomy" id="321317"/>
    <lineage>
        <taxon>Bacteria</taxon>
        <taxon>Bacillati</taxon>
        <taxon>Actinomycetota</taxon>
        <taxon>Actinomycetes</taxon>
        <taxon>Streptosporangiales</taxon>
        <taxon>Streptosporangiaceae</taxon>
        <taxon>Sphaerisporangium</taxon>
    </lineage>
</organism>
<evidence type="ECO:0000256" key="4">
    <source>
        <dbReference type="SAM" id="MobiDB-lite"/>
    </source>
</evidence>
<feature type="region of interest" description="Disordered" evidence="4">
    <location>
        <begin position="1"/>
        <end position="31"/>
    </location>
</feature>
<keyword evidence="3" id="KW-0597">Phosphoprotein</keyword>
<feature type="domain" description="Carrier" evidence="5">
    <location>
        <begin position="1014"/>
        <end position="1089"/>
    </location>
</feature>
<evidence type="ECO:0000313" key="6">
    <source>
        <dbReference type="EMBL" id="MBB6470920.1"/>
    </source>
</evidence>
<feature type="compositionally biased region" description="Polar residues" evidence="4">
    <location>
        <begin position="1"/>
        <end position="12"/>
    </location>
</feature>
<dbReference type="GO" id="GO:0008610">
    <property type="term" value="P:lipid biosynthetic process"/>
    <property type="evidence" value="ECO:0007669"/>
    <property type="project" value="UniProtKB-ARBA"/>
</dbReference>
<gene>
    <name evidence="6" type="ORF">BJ992_000351</name>
</gene>
<dbReference type="Gene3D" id="3.30.559.30">
    <property type="entry name" value="Nonribosomal peptide synthetase, condensation domain"/>
    <property type="match status" value="1"/>
</dbReference>
<dbReference type="CDD" id="cd19531">
    <property type="entry name" value="LCL_NRPS-like"/>
    <property type="match status" value="1"/>
</dbReference>
<dbReference type="Pfam" id="PF00550">
    <property type="entry name" value="PP-binding"/>
    <property type="match status" value="1"/>
</dbReference>
<dbReference type="RefSeq" id="WP_184978214.1">
    <property type="nucleotide sequence ID" value="NZ_BAAALO010000069.1"/>
</dbReference>
<comment type="cofactor">
    <cofactor evidence="1">
        <name>pantetheine 4'-phosphate</name>
        <dbReference type="ChEBI" id="CHEBI:47942"/>
    </cofactor>
</comment>
<dbReference type="InterPro" id="IPR009081">
    <property type="entry name" value="PP-bd_ACP"/>
</dbReference>